<organism evidence="2 3">
    <name type="scientific">Metschnikowia bicuspidata var. bicuspidata NRRL YB-4993</name>
    <dbReference type="NCBI Taxonomy" id="869754"/>
    <lineage>
        <taxon>Eukaryota</taxon>
        <taxon>Fungi</taxon>
        <taxon>Dikarya</taxon>
        <taxon>Ascomycota</taxon>
        <taxon>Saccharomycotina</taxon>
        <taxon>Pichiomycetes</taxon>
        <taxon>Metschnikowiaceae</taxon>
        <taxon>Metschnikowia</taxon>
    </lineage>
</organism>
<gene>
    <name evidence="2" type="ORF">METBIDRAFT_33041</name>
</gene>
<reference evidence="2 3" key="1">
    <citation type="submission" date="2016-05" db="EMBL/GenBank/DDBJ databases">
        <title>Comparative genomics of biotechnologically important yeasts.</title>
        <authorList>
            <consortium name="DOE Joint Genome Institute"/>
            <person name="Riley R."/>
            <person name="Haridas S."/>
            <person name="Wolfe K.H."/>
            <person name="Lopes M.R."/>
            <person name="Hittinger C.T."/>
            <person name="Goker M."/>
            <person name="Salamov A."/>
            <person name="Wisecaver J."/>
            <person name="Long T.M."/>
            <person name="Aerts A.L."/>
            <person name="Barry K."/>
            <person name="Choi C."/>
            <person name="Clum A."/>
            <person name="Coughlan A.Y."/>
            <person name="Deshpande S."/>
            <person name="Douglass A.P."/>
            <person name="Hanson S.J."/>
            <person name="Klenk H.-P."/>
            <person name="LaButti K."/>
            <person name="Lapidus A."/>
            <person name="Lindquist E."/>
            <person name="Lipzen A."/>
            <person name="Meier-kolthoff J.P."/>
            <person name="Ohm R.A."/>
            <person name="Otillar R.P."/>
            <person name="Pangilinan J."/>
            <person name="Peng Y."/>
            <person name="Rokas A."/>
            <person name="Rosa C.A."/>
            <person name="Scheuner C."/>
            <person name="Sibirny A.A."/>
            <person name="Slot J.C."/>
            <person name="Stielow J.B."/>
            <person name="Sun H."/>
            <person name="Kurtzman C.P."/>
            <person name="Blackwell M."/>
            <person name="Grigoriev I.V."/>
            <person name="Jeffries T.W."/>
        </authorList>
    </citation>
    <scope>NUCLEOTIDE SEQUENCE [LARGE SCALE GENOMIC DNA]</scope>
    <source>
        <strain evidence="2 3">NRRL YB-4993</strain>
    </source>
</reference>
<dbReference type="CDD" id="cd10568">
    <property type="entry name" value="SWIB_like"/>
    <property type="match status" value="1"/>
</dbReference>
<name>A0A1A0H846_9ASCO</name>
<dbReference type="InterPro" id="IPR036885">
    <property type="entry name" value="SWIB_MDM2_dom_sf"/>
</dbReference>
<dbReference type="GeneID" id="30029177"/>
<dbReference type="RefSeq" id="XP_018710593.1">
    <property type="nucleotide sequence ID" value="XM_018856201.1"/>
</dbReference>
<protein>
    <recommendedName>
        <fullName evidence="1">DM2 domain-containing protein</fullName>
    </recommendedName>
</protein>
<evidence type="ECO:0000313" key="2">
    <source>
        <dbReference type="EMBL" id="OBA20068.1"/>
    </source>
</evidence>
<dbReference type="STRING" id="869754.A0A1A0H846"/>
<dbReference type="Pfam" id="PF02201">
    <property type="entry name" value="SWIB"/>
    <property type="match status" value="1"/>
</dbReference>
<dbReference type="AlphaFoldDB" id="A0A1A0H846"/>
<accession>A0A1A0H846</accession>
<dbReference type="OrthoDB" id="10263741at2759"/>
<dbReference type="InterPro" id="IPR003121">
    <property type="entry name" value="SWIB_MDM2_domain"/>
</dbReference>
<dbReference type="Proteomes" id="UP000092555">
    <property type="component" value="Unassembled WGS sequence"/>
</dbReference>
<dbReference type="SUPFAM" id="SSF47592">
    <property type="entry name" value="SWIB/MDM2 domain"/>
    <property type="match status" value="1"/>
</dbReference>
<dbReference type="EMBL" id="LXTC01000005">
    <property type="protein sequence ID" value="OBA20068.1"/>
    <property type="molecule type" value="Genomic_DNA"/>
</dbReference>
<comment type="caution">
    <text evidence="2">The sequence shown here is derived from an EMBL/GenBank/DDBJ whole genome shotgun (WGS) entry which is preliminary data.</text>
</comment>
<evidence type="ECO:0000259" key="1">
    <source>
        <dbReference type="Pfam" id="PF02201"/>
    </source>
</evidence>
<dbReference type="PANTHER" id="PTHR13844">
    <property type="entry name" value="SWI/SNF-RELATED MATRIX-ASSOCIATED ACTIN-DEPENDENT REGULATOR OF CHROMATIN SUBFAMILY D"/>
    <property type="match status" value="1"/>
</dbReference>
<sequence>MGPSAIPVAQNQSSSAADAPTKIHQVNAPTPAISYTPTDVTIPAKLYDKVPNLEWYKKLQEAERKLDLLIAQKSLDFQSVQAASMQPHIAKKETGTLRVFVYNTCENMPWQKMGQGATLSETPGQESHWTLRIEGRFIPDSKENVDAEKVKFSSFLSGLSVEIVPNGDYPNLQGNPSNVIEWRDSATGQGINPAKENVSNGSSHLFDGIDIKRPGIFNIGTKIAIFVKEFSSKLVLSAPMAEFTGRRELSQQEIVFHIWQYVLYKDLFKKSENFTKVPAVSSSAISNPTMSVDEDDNEISVVHSDDTLRSLLKVDAFKFRDLYKLIQPHLNPREPIVFDYEIVTTKSTTLGDVVIDIPIELPLSMSKIQKEIIEENKKAFEIMSKSDEHVQFLNQRISLGIAALHNVNSREIFYRELSEDPVSFLRKWLESQAETLKALKSEEGYNEETARRAEFFKENEELVKQKIELMLGAQKL</sequence>
<evidence type="ECO:0000313" key="3">
    <source>
        <dbReference type="Proteomes" id="UP000092555"/>
    </source>
</evidence>
<feature type="domain" description="DM2" evidence="1">
    <location>
        <begin position="234"/>
        <end position="272"/>
    </location>
</feature>
<dbReference type="Gene3D" id="1.10.245.10">
    <property type="entry name" value="SWIB/MDM2 domain"/>
    <property type="match status" value="1"/>
</dbReference>
<proteinExistence type="predicted"/>
<keyword evidence="3" id="KW-1185">Reference proteome</keyword>